<proteinExistence type="predicted"/>
<sequence>MVSELNILILVSIGVTGLSIGILLFARRFRGQRSQRGALGTRTARQTRIAQFRPSDRPVKPYNAFSKDELQLIEAIVLTSDDIKAINAPLDVCDESGKKISQVDHASLKFASPECSVCLALYESADVVRVLVCGHTYHSECIDVWLTQRSSRCPICKTDIRDALGLEPRYRTRHCSTEAGAQSMASDPAELSSVQDANSQHHTVIHIAPPPRALLPQT</sequence>
<dbReference type="Proteomes" id="UP001140066">
    <property type="component" value="Unassembled WGS sequence"/>
</dbReference>
<comment type="caution">
    <text evidence="1">The sequence shown here is derived from an EMBL/GenBank/DDBJ whole genome shotgun (WGS) entry which is preliminary data.</text>
</comment>
<protein>
    <submittedName>
        <fullName evidence="1">Uncharacterized protein</fullName>
    </submittedName>
</protein>
<gene>
    <name evidence="1" type="ORF">GGI18_003591</name>
</gene>
<organism evidence="1 2">
    <name type="scientific">Coemansia linderi</name>
    <dbReference type="NCBI Taxonomy" id="2663919"/>
    <lineage>
        <taxon>Eukaryota</taxon>
        <taxon>Fungi</taxon>
        <taxon>Fungi incertae sedis</taxon>
        <taxon>Zoopagomycota</taxon>
        <taxon>Kickxellomycotina</taxon>
        <taxon>Kickxellomycetes</taxon>
        <taxon>Kickxellales</taxon>
        <taxon>Kickxellaceae</taxon>
        <taxon>Coemansia</taxon>
    </lineage>
</organism>
<evidence type="ECO:0000313" key="1">
    <source>
        <dbReference type="EMBL" id="KAJ2782748.1"/>
    </source>
</evidence>
<reference evidence="1" key="1">
    <citation type="submission" date="2022-07" db="EMBL/GenBank/DDBJ databases">
        <title>Phylogenomic reconstructions and comparative analyses of Kickxellomycotina fungi.</title>
        <authorList>
            <person name="Reynolds N.K."/>
            <person name="Stajich J.E."/>
            <person name="Barry K."/>
            <person name="Grigoriev I.V."/>
            <person name="Crous P."/>
            <person name="Smith M.E."/>
        </authorList>
    </citation>
    <scope>NUCLEOTIDE SEQUENCE</scope>
    <source>
        <strain evidence="1">BCRC 34191</strain>
    </source>
</reference>
<dbReference type="EMBL" id="JANBUK010001298">
    <property type="protein sequence ID" value="KAJ2782748.1"/>
    <property type="molecule type" value="Genomic_DNA"/>
</dbReference>
<accession>A0ACC1KBS7</accession>
<name>A0ACC1KBS7_9FUNG</name>
<feature type="non-terminal residue" evidence="1">
    <location>
        <position position="218"/>
    </location>
</feature>
<evidence type="ECO:0000313" key="2">
    <source>
        <dbReference type="Proteomes" id="UP001140066"/>
    </source>
</evidence>
<keyword evidence="2" id="KW-1185">Reference proteome</keyword>